<evidence type="ECO:0000313" key="4">
    <source>
        <dbReference type="EMBL" id="KKW42841.1"/>
    </source>
</evidence>
<dbReference type="AlphaFoldDB" id="A0A0G1YHY2"/>
<dbReference type="PANTHER" id="PTHR10584:SF166">
    <property type="entry name" value="RIBOKINASE"/>
    <property type="match status" value="1"/>
</dbReference>
<feature type="domain" description="Carbohydrate kinase PfkB" evidence="3">
    <location>
        <begin position="39"/>
        <end position="291"/>
    </location>
</feature>
<dbReference type="Proteomes" id="UP000033870">
    <property type="component" value="Unassembled WGS sequence"/>
</dbReference>
<protein>
    <submittedName>
        <fullName evidence="4">PfkB</fullName>
    </submittedName>
</protein>
<keyword evidence="1" id="KW-0808">Transferase</keyword>
<dbReference type="InterPro" id="IPR002173">
    <property type="entry name" value="Carboh/pur_kinase_PfkB_CS"/>
</dbReference>
<dbReference type="Pfam" id="PF00294">
    <property type="entry name" value="PfkB"/>
    <property type="match status" value="1"/>
</dbReference>
<dbReference type="PROSITE" id="PS00583">
    <property type="entry name" value="PFKB_KINASES_1"/>
    <property type="match status" value="1"/>
</dbReference>
<name>A0A0G1YHY2_9BACT</name>
<comment type="caution">
    <text evidence="4">The sequence shown here is derived from an EMBL/GenBank/DDBJ whole genome shotgun (WGS) entry which is preliminary data.</text>
</comment>
<evidence type="ECO:0000259" key="3">
    <source>
        <dbReference type="Pfam" id="PF00294"/>
    </source>
</evidence>
<accession>A0A0G1YHY2</accession>
<dbReference type="InterPro" id="IPR011611">
    <property type="entry name" value="PfkB_dom"/>
</dbReference>
<dbReference type="GO" id="GO:0016301">
    <property type="term" value="F:kinase activity"/>
    <property type="evidence" value="ECO:0007669"/>
    <property type="project" value="UniProtKB-KW"/>
</dbReference>
<dbReference type="STRING" id="1619044.UY92_C0003G0047"/>
<evidence type="ECO:0000313" key="5">
    <source>
        <dbReference type="Proteomes" id="UP000033870"/>
    </source>
</evidence>
<dbReference type="PANTHER" id="PTHR10584">
    <property type="entry name" value="SUGAR KINASE"/>
    <property type="match status" value="1"/>
</dbReference>
<dbReference type="CDD" id="cd01942">
    <property type="entry name" value="ribokinase_group_A"/>
    <property type="match status" value="1"/>
</dbReference>
<dbReference type="InterPro" id="IPR029056">
    <property type="entry name" value="Ribokinase-like"/>
</dbReference>
<sequence length="314" mass="34555">MPVLISGSLAYDYIMDFPDSFKNHILPDHIHILNVCFVVDQLSKNLGGCAGNIAYTMKLLGGEPLVIAPLGSDAGEYLAHFQKHGINTKYVPLTPDKLSSSAHITTDKDDNQIIAYYNGAGDAAADLSVSQVTEPIDLAIIAPTKKDAMIRHAKECYEKKIPFVFDPSHQLTAFDPRELSMLIGQAKFYIANDYEMKLTEEKTGWDTLEMLNHVEVIIMTLGERGSVVITGNERFEIPSCTALSVDDPTGAGDAYRAGFFTAYSQGFDLETCGQVGSLAATYAVEHYGTQNHFFTRASFEERFQTAFRKTLALA</sequence>
<keyword evidence="2" id="KW-0418">Kinase</keyword>
<dbReference type="Gene3D" id="3.40.1190.20">
    <property type="match status" value="1"/>
</dbReference>
<dbReference type="SUPFAM" id="SSF53613">
    <property type="entry name" value="Ribokinase-like"/>
    <property type="match status" value="1"/>
</dbReference>
<organism evidence="4 5">
    <name type="scientific">Candidatus Magasanikbacteria bacterium GW2011_GWA2_56_11</name>
    <dbReference type="NCBI Taxonomy" id="1619044"/>
    <lineage>
        <taxon>Bacteria</taxon>
        <taxon>Candidatus Magasanikiibacteriota</taxon>
    </lineage>
</organism>
<proteinExistence type="predicted"/>
<evidence type="ECO:0000256" key="2">
    <source>
        <dbReference type="ARBA" id="ARBA00022777"/>
    </source>
</evidence>
<gene>
    <name evidence="4" type="ORF">UY92_C0003G0047</name>
</gene>
<dbReference type="EMBL" id="LCRX01000003">
    <property type="protein sequence ID" value="KKW42841.1"/>
    <property type="molecule type" value="Genomic_DNA"/>
</dbReference>
<evidence type="ECO:0000256" key="1">
    <source>
        <dbReference type="ARBA" id="ARBA00022679"/>
    </source>
</evidence>
<reference evidence="4 5" key="1">
    <citation type="journal article" date="2015" name="Nature">
        <title>rRNA introns, odd ribosomes, and small enigmatic genomes across a large radiation of phyla.</title>
        <authorList>
            <person name="Brown C.T."/>
            <person name="Hug L.A."/>
            <person name="Thomas B.C."/>
            <person name="Sharon I."/>
            <person name="Castelle C.J."/>
            <person name="Singh A."/>
            <person name="Wilkins M.J."/>
            <person name="Williams K.H."/>
            <person name="Banfield J.F."/>
        </authorList>
    </citation>
    <scope>NUCLEOTIDE SEQUENCE [LARGE SCALE GENOMIC DNA]</scope>
</reference>